<evidence type="ECO:0000256" key="1">
    <source>
        <dbReference type="PROSITE-ProRule" id="PRU00339"/>
    </source>
</evidence>
<dbReference type="HOGENOM" id="CLU_055114_0_0_10"/>
<evidence type="ECO:0000256" key="2">
    <source>
        <dbReference type="SAM" id="SignalP"/>
    </source>
</evidence>
<evidence type="ECO:0000259" key="3">
    <source>
        <dbReference type="Pfam" id="PF01841"/>
    </source>
</evidence>
<keyword evidence="2" id="KW-0732">Signal</keyword>
<evidence type="ECO:0000313" key="5">
    <source>
        <dbReference type="Proteomes" id="UP000005580"/>
    </source>
</evidence>
<feature type="domain" description="Transglutaminase-like" evidence="3">
    <location>
        <begin position="194"/>
        <end position="296"/>
    </location>
</feature>
<dbReference type="STRING" id="28134.SAMN05444288_0361"/>
<dbReference type="NCBIfam" id="NF047558">
    <property type="entry name" value="TPR_END_plus"/>
    <property type="match status" value="1"/>
</dbReference>
<dbReference type="eggNOG" id="COG1305">
    <property type="taxonomic scope" value="Bacteria"/>
</dbReference>
<dbReference type="SUPFAM" id="SSF54001">
    <property type="entry name" value="Cysteine proteinases"/>
    <property type="match status" value="1"/>
</dbReference>
<dbReference type="Gene3D" id="3.10.620.30">
    <property type="match status" value="1"/>
</dbReference>
<dbReference type="RefSeq" id="WP_004369213.1">
    <property type="nucleotide sequence ID" value="NZ_GL833119.1"/>
</dbReference>
<proteinExistence type="predicted"/>
<comment type="caution">
    <text evidence="4">The sequence shown here is derived from an EMBL/GenBank/DDBJ whole genome shotgun (WGS) entry which is preliminary data.</text>
</comment>
<dbReference type="AlphaFoldDB" id="E7RN10"/>
<feature type="chain" id="PRO_5003224353" evidence="2">
    <location>
        <begin position="21"/>
        <end position="414"/>
    </location>
</feature>
<dbReference type="InterPro" id="IPR019734">
    <property type="entry name" value="TPR_rpt"/>
</dbReference>
<sequence length="414" mass="48476">MKRKLFFLFVSMAVCLSLHAQTDSETLNKLFVKCRALNDTYTEFYQQKDYVNTVKTLRTMLQELDKLQLTKAEQKKYQELVRAAKNNSYYNLACSYALQNKKKEAIEAFKKSIEYGYKDYRHALTDTDFDGIRNDKRFKQVLETIREYDYLYILRHAKGYRKEATDTLPRFTYQQADDHSLKQMRTFFKLDSVAGNGDEVSKIINILKFVHNSIPHDGGNFGMCEGDAFDIYNYYKATGNGVNCRQLAIALNGMYLAMGFPSRYVTCMPKDENDGDCHVINCVYSSKLNKWLWMDPTFNAYVKDEHGNLLSIAEVRERLITDQPLYLNEDANWNNKSKQTKEKYLDDYMAKNLYWMNCVDNSCLNPEGRYRYYGERYIVLLPEGFSSPATVRSFYTATNDADYFWQKPPKEGDK</sequence>
<gene>
    <name evidence="4" type="ORF">HMPREF0663_10510</name>
</gene>
<feature type="repeat" description="TPR" evidence="1">
    <location>
        <begin position="86"/>
        <end position="119"/>
    </location>
</feature>
<dbReference type="InterPro" id="IPR038765">
    <property type="entry name" value="Papain-like_cys_pep_sf"/>
</dbReference>
<keyword evidence="1" id="KW-0802">TPR repeat</keyword>
<dbReference type="PROSITE" id="PS50005">
    <property type="entry name" value="TPR"/>
    <property type="match status" value="1"/>
</dbReference>
<organism evidence="4 5">
    <name type="scientific">Hoylesella oralis ATCC 33269</name>
    <dbReference type="NCBI Taxonomy" id="873533"/>
    <lineage>
        <taxon>Bacteria</taxon>
        <taxon>Pseudomonadati</taxon>
        <taxon>Bacteroidota</taxon>
        <taxon>Bacteroidia</taxon>
        <taxon>Bacteroidales</taxon>
        <taxon>Prevotellaceae</taxon>
        <taxon>Hoylesella</taxon>
    </lineage>
</organism>
<dbReference type="Proteomes" id="UP000005580">
    <property type="component" value="Unassembled WGS sequence"/>
</dbReference>
<keyword evidence="5" id="KW-1185">Reference proteome</keyword>
<accession>E7RN10</accession>
<reference evidence="4" key="1">
    <citation type="submission" date="2011-01" db="EMBL/GenBank/DDBJ databases">
        <authorList>
            <person name="Muzny D."/>
            <person name="Qin X."/>
            <person name="Buhay C."/>
            <person name="Dugan-Rocha S."/>
            <person name="Ding Y."/>
            <person name="Chen G."/>
            <person name="Hawes A."/>
            <person name="Holder M."/>
            <person name="Jhangiani S."/>
            <person name="Johnson A."/>
            <person name="Khan Z."/>
            <person name="Li Z."/>
            <person name="Liu W."/>
            <person name="Liu X."/>
            <person name="Perez L."/>
            <person name="Shen H."/>
            <person name="Wang Q."/>
            <person name="Watt J."/>
            <person name="Xi L."/>
            <person name="Xin Y."/>
            <person name="Zhou J."/>
            <person name="Deng J."/>
            <person name="Jiang H."/>
            <person name="Liu Y."/>
            <person name="Qu J."/>
            <person name="Song X.-Z."/>
            <person name="Zhang L."/>
            <person name="Villasana D."/>
            <person name="Johnson A."/>
            <person name="Liu J."/>
            <person name="Liyanage D."/>
            <person name="Lorensuhewa L."/>
            <person name="Robinson T."/>
            <person name="Song A."/>
            <person name="Song B.-B."/>
            <person name="Dinh H."/>
            <person name="Thornton R."/>
            <person name="Coyle M."/>
            <person name="Francisco L."/>
            <person name="Jackson L."/>
            <person name="Javaid M."/>
            <person name="Korchina V."/>
            <person name="Kovar C."/>
            <person name="Mata R."/>
            <person name="Mathew T."/>
            <person name="Ngo R."/>
            <person name="Nguyen L."/>
            <person name="Nguyen N."/>
            <person name="Okwuonu G."/>
            <person name="Ongeri F."/>
            <person name="Pham C."/>
            <person name="Simmons D."/>
            <person name="Wilczek-Boney K."/>
            <person name="Hale W."/>
            <person name="Jakkamsetti A."/>
            <person name="Pham P."/>
            <person name="Ruth R."/>
            <person name="San Lucas F."/>
            <person name="Warren J."/>
            <person name="Zhang J."/>
            <person name="Zhao Z."/>
            <person name="Zhou C."/>
            <person name="Zhu D."/>
            <person name="Lee S."/>
            <person name="Bess C."/>
            <person name="Blankenburg K."/>
            <person name="Forbes L."/>
            <person name="Fu Q."/>
            <person name="Gubbala S."/>
            <person name="Hirani K."/>
            <person name="Jayaseelan J.C."/>
            <person name="Lara F."/>
            <person name="Munidasa M."/>
            <person name="Palculict T."/>
            <person name="Patil S."/>
            <person name="Pu L.-L."/>
            <person name="Saada N."/>
            <person name="Tang L."/>
            <person name="Weissenberger G."/>
            <person name="Zhu Y."/>
            <person name="Hemphill L."/>
            <person name="Shang Y."/>
            <person name="Youmans B."/>
            <person name="Ayvaz T."/>
            <person name="Ross M."/>
            <person name="Santibanez J."/>
            <person name="Aqrawi P."/>
            <person name="Gross S."/>
            <person name="Joshi V."/>
            <person name="Fowler G."/>
            <person name="Nazareth L."/>
            <person name="Reid J."/>
            <person name="Worley K."/>
            <person name="Petrosino J."/>
            <person name="Highlander S."/>
            <person name="Gibbs R."/>
        </authorList>
    </citation>
    <scope>NUCLEOTIDE SEQUENCE [LARGE SCALE GENOMIC DNA]</scope>
    <source>
        <strain evidence="4">ATCC 33269</strain>
    </source>
</reference>
<dbReference type="EMBL" id="AEPE02000002">
    <property type="protein sequence ID" value="EFZ38141.1"/>
    <property type="molecule type" value="Genomic_DNA"/>
</dbReference>
<dbReference type="Pfam" id="PF01841">
    <property type="entry name" value="Transglut_core"/>
    <property type="match status" value="1"/>
</dbReference>
<protein>
    <submittedName>
        <fullName evidence="4">Tetratricopeptide repeat protein</fullName>
    </submittedName>
</protein>
<dbReference type="InterPro" id="IPR002931">
    <property type="entry name" value="Transglutaminase-like"/>
</dbReference>
<name>E7RN10_9BACT</name>
<evidence type="ECO:0000313" key="4">
    <source>
        <dbReference type="EMBL" id="EFZ38141.1"/>
    </source>
</evidence>
<feature type="signal peptide" evidence="2">
    <location>
        <begin position="1"/>
        <end position="20"/>
    </location>
</feature>